<evidence type="ECO:0000313" key="3">
    <source>
        <dbReference type="Proteomes" id="UP000324222"/>
    </source>
</evidence>
<feature type="region of interest" description="Disordered" evidence="1">
    <location>
        <begin position="1"/>
        <end position="26"/>
    </location>
</feature>
<dbReference type="EMBL" id="VSRR010080167">
    <property type="protein sequence ID" value="MPC89184.1"/>
    <property type="molecule type" value="Genomic_DNA"/>
</dbReference>
<evidence type="ECO:0000256" key="1">
    <source>
        <dbReference type="SAM" id="MobiDB-lite"/>
    </source>
</evidence>
<organism evidence="2 3">
    <name type="scientific">Portunus trituberculatus</name>
    <name type="common">Swimming crab</name>
    <name type="synonym">Neptunus trituberculatus</name>
    <dbReference type="NCBI Taxonomy" id="210409"/>
    <lineage>
        <taxon>Eukaryota</taxon>
        <taxon>Metazoa</taxon>
        <taxon>Ecdysozoa</taxon>
        <taxon>Arthropoda</taxon>
        <taxon>Crustacea</taxon>
        <taxon>Multicrustacea</taxon>
        <taxon>Malacostraca</taxon>
        <taxon>Eumalacostraca</taxon>
        <taxon>Eucarida</taxon>
        <taxon>Decapoda</taxon>
        <taxon>Pleocyemata</taxon>
        <taxon>Brachyura</taxon>
        <taxon>Eubrachyura</taxon>
        <taxon>Portunoidea</taxon>
        <taxon>Portunidae</taxon>
        <taxon>Portuninae</taxon>
        <taxon>Portunus</taxon>
    </lineage>
</organism>
<accession>A0A5B7J9U7</accession>
<dbReference type="Proteomes" id="UP000324222">
    <property type="component" value="Unassembled WGS sequence"/>
</dbReference>
<reference evidence="2 3" key="1">
    <citation type="submission" date="2019-05" db="EMBL/GenBank/DDBJ databases">
        <title>Another draft genome of Portunus trituberculatus and its Hox gene families provides insights of decapod evolution.</title>
        <authorList>
            <person name="Jeong J.-H."/>
            <person name="Song I."/>
            <person name="Kim S."/>
            <person name="Choi T."/>
            <person name="Kim D."/>
            <person name="Ryu S."/>
            <person name="Kim W."/>
        </authorList>
    </citation>
    <scope>NUCLEOTIDE SEQUENCE [LARGE SCALE GENOMIC DNA]</scope>
    <source>
        <tissue evidence="2">Muscle</tissue>
    </source>
</reference>
<feature type="compositionally biased region" description="Basic residues" evidence="1">
    <location>
        <begin position="11"/>
        <end position="26"/>
    </location>
</feature>
<comment type="caution">
    <text evidence="2">The sequence shown here is derived from an EMBL/GenBank/DDBJ whole genome shotgun (WGS) entry which is preliminary data.</text>
</comment>
<name>A0A5B7J9U7_PORTR</name>
<dbReference type="AlphaFoldDB" id="A0A5B7J9U7"/>
<protein>
    <submittedName>
        <fullName evidence="2">Uncharacterized protein</fullName>
    </submittedName>
</protein>
<evidence type="ECO:0000313" key="2">
    <source>
        <dbReference type="EMBL" id="MPC89184.1"/>
    </source>
</evidence>
<keyword evidence="3" id="KW-1185">Reference proteome</keyword>
<gene>
    <name evidence="2" type="ORF">E2C01_084119</name>
</gene>
<sequence length="144" mass="16260">MNVPDHCYVSQHHHNNNHHHHNLRHHHHNPCSFPSFLASNQSHLSTTHIKAPQRVTLALSTTTTTTTRRAYVPPQPSNYHHYLLRRHQHAAAAASRGFLPSPFPSQQWLKAATIPPCCCLGELRSPHMELTHASAVPLENLLKA</sequence>
<proteinExistence type="predicted"/>